<dbReference type="RefSeq" id="WP_141003291.1">
    <property type="nucleotide sequence ID" value="NZ_BAAAOR010000013.1"/>
</dbReference>
<dbReference type="Proteomes" id="UP001500842">
    <property type="component" value="Unassembled WGS sequence"/>
</dbReference>
<evidence type="ECO:0000313" key="2">
    <source>
        <dbReference type="Proteomes" id="UP001500842"/>
    </source>
</evidence>
<sequence>MANMDNPAGLLRHWLERIAEFPDKSQALSVAGAALIEESHETVSGRMAVTRFGGQLAELCEAVRSEAALLPDYLHPDMLLSDFPQVEAAIDHFSMARQVRVEQFLATIEPAGHRCLEFLDTYLHHHRPHAWIDDAHRESLIEKVRDLIDKVGADEGLDLNLKQFAISRLSEVETAIRNATLTGTYGIERATDSLIGSFRREPGMWQRIFEGASGELLAGLVMALVVALGGPTDVPVLPPAAPTPSIDYVDNSTTTIHVDLDDDVVVGEVVDDPAPGDSPDD</sequence>
<dbReference type="EMBL" id="BAAAOR010000013">
    <property type="protein sequence ID" value="GAA1512054.1"/>
    <property type="molecule type" value="Genomic_DNA"/>
</dbReference>
<organism evidence="1 2">
    <name type="scientific">Nocardioides humi</name>
    <dbReference type="NCBI Taxonomy" id="449461"/>
    <lineage>
        <taxon>Bacteria</taxon>
        <taxon>Bacillati</taxon>
        <taxon>Actinomycetota</taxon>
        <taxon>Actinomycetes</taxon>
        <taxon>Propionibacteriales</taxon>
        <taxon>Nocardioidaceae</taxon>
        <taxon>Nocardioides</taxon>
    </lineage>
</organism>
<evidence type="ECO:0000313" key="1">
    <source>
        <dbReference type="EMBL" id="GAA1512054.1"/>
    </source>
</evidence>
<accession>A0ABN2A6N9</accession>
<keyword evidence="2" id="KW-1185">Reference proteome</keyword>
<reference evidence="1 2" key="1">
    <citation type="journal article" date="2019" name="Int. J. Syst. Evol. Microbiol.">
        <title>The Global Catalogue of Microorganisms (GCM) 10K type strain sequencing project: providing services to taxonomists for standard genome sequencing and annotation.</title>
        <authorList>
            <consortium name="The Broad Institute Genomics Platform"/>
            <consortium name="The Broad Institute Genome Sequencing Center for Infectious Disease"/>
            <person name="Wu L."/>
            <person name="Ma J."/>
        </authorList>
    </citation>
    <scope>NUCLEOTIDE SEQUENCE [LARGE SCALE GENOMIC DNA]</scope>
    <source>
        <strain evidence="1 2">JCM 14942</strain>
    </source>
</reference>
<protein>
    <submittedName>
        <fullName evidence="1">Uncharacterized protein</fullName>
    </submittedName>
</protein>
<comment type="caution">
    <text evidence="1">The sequence shown here is derived from an EMBL/GenBank/DDBJ whole genome shotgun (WGS) entry which is preliminary data.</text>
</comment>
<name>A0ABN2A6N9_9ACTN</name>
<gene>
    <name evidence="1" type="ORF">GCM10009788_15700</name>
</gene>
<proteinExistence type="predicted"/>